<evidence type="ECO:0000256" key="2">
    <source>
        <dbReference type="ARBA" id="ARBA00022481"/>
    </source>
</evidence>
<sequence>MPHTLSQNKGFTLVELLVVIAIVAVLSTVVIITLNPAELLRQTRDSTRISDMATMKSAIALYLADVLEPDIGGAGAGTTCYVSAPPSTPAMAANCGGAFPATVTMQTQPTDATTARKVDSNGWIPVNFTTISAGTPLGSLPIDPVNNATYFYAYAANASFQYEIDAVMESTRYNSGTGNVMDKDGGDVDEFYEVGTNLEITGV</sequence>
<evidence type="ECO:0000313" key="7">
    <source>
        <dbReference type="EMBL" id="OGZ02362.1"/>
    </source>
</evidence>
<dbReference type="InterPro" id="IPR045584">
    <property type="entry name" value="Pilin-like"/>
</dbReference>
<dbReference type="EMBL" id="MHLB01000015">
    <property type="protein sequence ID" value="OGZ02362.1"/>
    <property type="molecule type" value="Genomic_DNA"/>
</dbReference>
<reference evidence="7 8" key="1">
    <citation type="journal article" date="2016" name="Nat. Commun.">
        <title>Thousands of microbial genomes shed light on interconnected biogeochemical processes in an aquifer system.</title>
        <authorList>
            <person name="Anantharaman K."/>
            <person name="Brown C.T."/>
            <person name="Hug L.A."/>
            <person name="Sharon I."/>
            <person name="Castelle C.J."/>
            <person name="Probst A.J."/>
            <person name="Thomas B.C."/>
            <person name="Singh A."/>
            <person name="Wilkins M.J."/>
            <person name="Karaoz U."/>
            <person name="Brodie E.L."/>
            <person name="Williams K.H."/>
            <person name="Hubbard S.S."/>
            <person name="Banfield J.F."/>
        </authorList>
    </citation>
    <scope>NUCLEOTIDE SEQUENCE [LARGE SCALE GENOMIC DNA]</scope>
</reference>
<dbReference type="Gene3D" id="3.30.700.10">
    <property type="entry name" value="Glycoprotein, Type 4 Pilin"/>
    <property type="match status" value="1"/>
</dbReference>
<dbReference type="NCBIfam" id="TIGR02532">
    <property type="entry name" value="IV_pilin_GFxxxE"/>
    <property type="match status" value="1"/>
</dbReference>
<gene>
    <name evidence="7" type="ORF">A2946_01300</name>
</gene>
<name>A0A1G2CMC9_9BACT</name>
<dbReference type="GO" id="GO:0015627">
    <property type="term" value="C:type II protein secretion system complex"/>
    <property type="evidence" value="ECO:0007669"/>
    <property type="project" value="InterPro"/>
</dbReference>
<dbReference type="Pfam" id="PF07963">
    <property type="entry name" value="N_methyl"/>
    <property type="match status" value="1"/>
</dbReference>
<comment type="subcellular location">
    <subcellularLocation>
        <location evidence="1">Membrane</location>
        <topology evidence="1">Single-pass membrane protein</topology>
    </subcellularLocation>
</comment>
<keyword evidence="2" id="KW-0488">Methylation</keyword>
<evidence type="ECO:0008006" key="9">
    <source>
        <dbReference type="Google" id="ProtNLM"/>
    </source>
</evidence>
<dbReference type="PRINTS" id="PR00885">
    <property type="entry name" value="BCTERIALGSPH"/>
</dbReference>
<dbReference type="InterPro" id="IPR002416">
    <property type="entry name" value="T2SS_protein-GspH"/>
</dbReference>
<protein>
    <recommendedName>
        <fullName evidence="9">Type II secretion system protein GspG C-terminal domain-containing protein</fullName>
    </recommendedName>
</protein>
<evidence type="ECO:0000256" key="6">
    <source>
        <dbReference type="SAM" id="Phobius"/>
    </source>
</evidence>
<evidence type="ECO:0000313" key="8">
    <source>
        <dbReference type="Proteomes" id="UP000178348"/>
    </source>
</evidence>
<evidence type="ECO:0000256" key="3">
    <source>
        <dbReference type="ARBA" id="ARBA00022692"/>
    </source>
</evidence>
<accession>A0A1G2CMC9</accession>
<dbReference type="GO" id="GO:0015628">
    <property type="term" value="P:protein secretion by the type II secretion system"/>
    <property type="evidence" value="ECO:0007669"/>
    <property type="project" value="InterPro"/>
</dbReference>
<evidence type="ECO:0000256" key="1">
    <source>
        <dbReference type="ARBA" id="ARBA00004167"/>
    </source>
</evidence>
<keyword evidence="3 6" id="KW-0812">Transmembrane</keyword>
<dbReference type="InterPro" id="IPR012902">
    <property type="entry name" value="N_methyl_site"/>
</dbReference>
<evidence type="ECO:0000256" key="4">
    <source>
        <dbReference type="ARBA" id="ARBA00022989"/>
    </source>
</evidence>
<organism evidence="7 8">
    <name type="scientific">Candidatus Liptonbacteria bacterium RIFCSPLOWO2_01_FULL_53_13</name>
    <dbReference type="NCBI Taxonomy" id="1798651"/>
    <lineage>
        <taxon>Bacteria</taxon>
        <taxon>Candidatus Liptoniibacteriota</taxon>
    </lineage>
</organism>
<evidence type="ECO:0000256" key="5">
    <source>
        <dbReference type="ARBA" id="ARBA00023136"/>
    </source>
</evidence>
<comment type="caution">
    <text evidence="7">The sequence shown here is derived from an EMBL/GenBank/DDBJ whole genome shotgun (WGS) entry which is preliminary data.</text>
</comment>
<proteinExistence type="predicted"/>
<keyword evidence="4 6" id="KW-1133">Transmembrane helix</keyword>
<dbReference type="AlphaFoldDB" id="A0A1G2CMC9"/>
<dbReference type="SUPFAM" id="SSF54523">
    <property type="entry name" value="Pili subunits"/>
    <property type="match status" value="1"/>
</dbReference>
<dbReference type="Proteomes" id="UP000178348">
    <property type="component" value="Unassembled WGS sequence"/>
</dbReference>
<feature type="transmembrane region" description="Helical" evidence="6">
    <location>
        <begin position="12"/>
        <end position="34"/>
    </location>
</feature>
<dbReference type="GO" id="GO:0016020">
    <property type="term" value="C:membrane"/>
    <property type="evidence" value="ECO:0007669"/>
    <property type="project" value="UniProtKB-SubCell"/>
</dbReference>
<dbReference type="PROSITE" id="PS00409">
    <property type="entry name" value="PROKAR_NTER_METHYL"/>
    <property type="match status" value="1"/>
</dbReference>
<keyword evidence="5 6" id="KW-0472">Membrane</keyword>